<dbReference type="PANTHER" id="PTHR33606:SF3">
    <property type="entry name" value="PROTEIN YCII"/>
    <property type="match status" value="1"/>
</dbReference>
<dbReference type="KEGG" id="tra:Trad_0010"/>
<dbReference type="HOGENOM" id="CLU_110355_3_2_0"/>
<feature type="domain" description="YCII-related" evidence="2">
    <location>
        <begin position="1"/>
        <end position="91"/>
    </location>
</feature>
<dbReference type="RefSeq" id="WP_013176533.1">
    <property type="nucleotide sequence ID" value="NC_014221.1"/>
</dbReference>
<dbReference type="SUPFAM" id="SSF54909">
    <property type="entry name" value="Dimeric alpha+beta barrel"/>
    <property type="match status" value="1"/>
</dbReference>
<reference evidence="4" key="1">
    <citation type="submission" date="2010-05" db="EMBL/GenBank/DDBJ databases">
        <title>The complete genome of Truepera radiovictris DSM 17093.</title>
        <authorList>
            <consortium name="US DOE Joint Genome Institute (JGI-PGF)"/>
            <person name="Lucas S."/>
            <person name="Copeland A."/>
            <person name="Lapidus A."/>
            <person name="Glavina del Rio T."/>
            <person name="Dalin E."/>
            <person name="Tice H."/>
            <person name="Bruce D."/>
            <person name="Goodwin L."/>
            <person name="Pitluck S."/>
            <person name="Kyrpides N."/>
            <person name="Mavromatis K."/>
            <person name="Ovchinnikova G."/>
            <person name="Munk A.C."/>
            <person name="Detter J.C."/>
            <person name="Han C."/>
            <person name="Tapia R."/>
            <person name="Land M."/>
            <person name="Hauser L."/>
            <person name="Markowitz V."/>
            <person name="Cheng J.-F."/>
            <person name="Hugenholtz P."/>
            <person name="Woyke T."/>
            <person name="Wu D."/>
            <person name="Tindall B."/>
            <person name="Pomrenke H.G."/>
            <person name="Brambilla E."/>
            <person name="Klenk H.-P."/>
            <person name="Eisen J.A."/>
        </authorList>
    </citation>
    <scope>NUCLEOTIDE SEQUENCE [LARGE SCALE GENOMIC DNA]</scope>
    <source>
        <strain evidence="4">DSM 17093 / CIP 108686 / LMG 22925 / RQ-24</strain>
    </source>
</reference>
<comment type="similarity">
    <text evidence="1">Belongs to the YciI family.</text>
</comment>
<gene>
    <name evidence="3" type="ordered locus">Trad_0010</name>
</gene>
<dbReference type="Pfam" id="PF03795">
    <property type="entry name" value="YCII"/>
    <property type="match status" value="1"/>
</dbReference>
<dbReference type="Proteomes" id="UP000000379">
    <property type="component" value="Chromosome"/>
</dbReference>
<dbReference type="AlphaFoldDB" id="D7CWR2"/>
<evidence type="ECO:0000313" key="4">
    <source>
        <dbReference type="Proteomes" id="UP000000379"/>
    </source>
</evidence>
<dbReference type="PANTHER" id="PTHR33606">
    <property type="entry name" value="PROTEIN YCII"/>
    <property type="match status" value="1"/>
</dbReference>
<keyword evidence="4" id="KW-1185">Reference proteome</keyword>
<dbReference type="InterPro" id="IPR051807">
    <property type="entry name" value="Sec-metab_biosynth-assoc"/>
</dbReference>
<organism evidence="3 4">
    <name type="scientific">Truepera radiovictrix (strain DSM 17093 / CIP 108686 / LMG 22925 / RQ-24)</name>
    <dbReference type="NCBI Taxonomy" id="649638"/>
    <lineage>
        <taxon>Bacteria</taxon>
        <taxon>Thermotogati</taxon>
        <taxon>Deinococcota</taxon>
        <taxon>Deinococci</taxon>
        <taxon>Trueperales</taxon>
        <taxon>Trueperaceae</taxon>
        <taxon>Truepera</taxon>
    </lineage>
</organism>
<evidence type="ECO:0000259" key="2">
    <source>
        <dbReference type="Pfam" id="PF03795"/>
    </source>
</evidence>
<evidence type="ECO:0000313" key="3">
    <source>
        <dbReference type="EMBL" id="ADI13153.1"/>
    </source>
</evidence>
<dbReference type="eggNOG" id="COG2350">
    <property type="taxonomic scope" value="Bacteria"/>
</dbReference>
<name>D7CWR2_TRURR</name>
<sequence>MTFLVIAKDGTDPDAPARRQRARQRHLDEIRPAVDAGRVRLGGALLDGAGTMIGSALLLEAPSLEAARELLENDVYFKEGVWQQLEIYPFRRAVGLEL</sequence>
<evidence type="ECO:0000256" key="1">
    <source>
        <dbReference type="ARBA" id="ARBA00007689"/>
    </source>
</evidence>
<dbReference type="STRING" id="649638.Trad_0010"/>
<accession>D7CWR2</accession>
<dbReference type="InterPro" id="IPR011008">
    <property type="entry name" value="Dimeric_a/b-barrel"/>
</dbReference>
<protein>
    <submittedName>
        <fullName evidence="3">YCII-related protein</fullName>
    </submittedName>
</protein>
<dbReference type="InterPro" id="IPR005545">
    <property type="entry name" value="YCII"/>
</dbReference>
<dbReference type="EMBL" id="CP002049">
    <property type="protein sequence ID" value="ADI13153.1"/>
    <property type="molecule type" value="Genomic_DNA"/>
</dbReference>
<proteinExistence type="inferred from homology"/>
<reference evidence="3 4" key="2">
    <citation type="journal article" date="2011" name="Stand. Genomic Sci.">
        <title>Complete genome sequence of Truepera radiovictrix type strain (RQ-24).</title>
        <authorList>
            <person name="Ivanova N."/>
            <person name="Rohde C."/>
            <person name="Munk C."/>
            <person name="Nolan M."/>
            <person name="Lucas S."/>
            <person name="Del Rio T.G."/>
            <person name="Tice H."/>
            <person name="Deshpande S."/>
            <person name="Cheng J.F."/>
            <person name="Tapia R."/>
            <person name="Han C."/>
            <person name="Goodwin L."/>
            <person name="Pitluck S."/>
            <person name="Liolios K."/>
            <person name="Mavromatis K."/>
            <person name="Mikhailova N."/>
            <person name="Pati A."/>
            <person name="Chen A."/>
            <person name="Palaniappan K."/>
            <person name="Land M."/>
            <person name="Hauser L."/>
            <person name="Chang Y.J."/>
            <person name="Jeffries C.D."/>
            <person name="Brambilla E."/>
            <person name="Rohde M."/>
            <person name="Goker M."/>
            <person name="Tindall B.J."/>
            <person name="Woyke T."/>
            <person name="Bristow J."/>
            <person name="Eisen J.A."/>
            <person name="Markowitz V."/>
            <person name="Hugenholtz P."/>
            <person name="Kyrpides N.C."/>
            <person name="Klenk H.P."/>
            <person name="Lapidus A."/>
        </authorList>
    </citation>
    <scope>NUCLEOTIDE SEQUENCE [LARGE SCALE GENOMIC DNA]</scope>
    <source>
        <strain evidence="4">DSM 17093 / CIP 108686 / LMG 22925 / RQ-24</strain>
    </source>
</reference>
<dbReference type="OrthoDB" id="2293521at2"/>
<dbReference type="Gene3D" id="3.30.70.1060">
    <property type="entry name" value="Dimeric alpha+beta barrel"/>
    <property type="match status" value="1"/>
</dbReference>